<gene>
    <name evidence="2" type="ORF">QE152_g13008</name>
</gene>
<evidence type="ECO:0000313" key="3">
    <source>
        <dbReference type="Proteomes" id="UP001458880"/>
    </source>
</evidence>
<feature type="coiled-coil region" evidence="1">
    <location>
        <begin position="62"/>
        <end position="92"/>
    </location>
</feature>
<protein>
    <submittedName>
        <fullName evidence="2">Uncharacterized protein</fullName>
    </submittedName>
</protein>
<evidence type="ECO:0000256" key="1">
    <source>
        <dbReference type="SAM" id="Coils"/>
    </source>
</evidence>
<dbReference type="Proteomes" id="UP001458880">
    <property type="component" value="Unassembled WGS sequence"/>
</dbReference>
<evidence type="ECO:0000313" key="2">
    <source>
        <dbReference type="EMBL" id="KAK9732230.1"/>
    </source>
</evidence>
<dbReference type="EMBL" id="JASPKY010000121">
    <property type="protein sequence ID" value="KAK9732230.1"/>
    <property type="molecule type" value="Genomic_DNA"/>
</dbReference>
<keyword evidence="1" id="KW-0175">Coiled coil</keyword>
<proteinExistence type="predicted"/>
<comment type="caution">
    <text evidence="2">The sequence shown here is derived from an EMBL/GenBank/DDBJ whole genome shotgun (WGS) entry which is preliminary data.</text>
</comment>
<dbReference type="AlphaFoldDB" id="A0AAW1LF72"/>
<keyword evidence="3" id="KW-1185">Reference proteome</keyword>
<reference evidence="2 3" key="1">
    <citation type="journal article" date="2024" name="BMC Genomics">
        <title>De novo assembly and annotation of Popillia japonica's genome with initial clues to its potential as an invasive pest.</title>
        <authorList>
            <person name="Cucini C."/>
            <person name="Boschi S."/>
            <person name="Funari R."/>
            <person name="Cardaioli E."/>
            <person name="Iannotti N."/>
            <person name="Marturano G."/>
            <person name="Paoli F."/>
            <person name="Bruttini M."/>
            <person name="Carapelli A."/>
            <person name="Frati F."/>
            <person name="Nardi F."/>
        </authorList>
    </citation>
    <scope>NUCLEOTIDE SEQUENCE [LARGE SCALE GENOMIC DNA]</scope>
    <source>
        <strain evidence="2">DMR45628</strain>
    </source>
</reference>
<sequence>MFKRNKTPQRKEFNFTTEKIFEDIEIIKQDVNQKNKLYLCLDDKLPTVEKQFLNIQEFLKGSDKLEDTAETLQELIAKLENLKHDILEHKKIIEKLVS</sequence>
<name>A0AAW1LF72_POPJA</name>
<organism evidence="2 3">
    <name type="scientific">Popillia japonica</name>
    <name type="common">Japanese beetle</name>
    <dbReference type="NCBI Taxonomy" id="7064"/>
    <lineage>
        <taxon>Eukaryota</taxon>
        <taxon>Metazoa</taxon>
        <taxon>Ecdysozoa</taxon>
        <taxon>Arthropoda</taxon>
        <taxon>Hexapoda</taxon>
        <taxon>Insecta</taxon>
        <taxon>Pterygota</taxon>
        <taxon>Neoptera</taxon>
        <taxon>Endopterygota</taxon>
        <taxon>Coleoptera</taxon>
        <taxon>Polyphaga</taxon>
        <taxon>Scarabaeiformia</taxon>
        <taxon>Scarabaeidae</taxon>
        <taxon>Rutelinae</taxon>
        <taxon>Popillia</taxon>
    </lineage>
</organism>
<accession>A0AAW1LF72</accession>